<feature type="non-terminal residue" evidence="2">
    <location>
        <position position="37"/>
    </location>
</feature>
<organism evidence="2">
    <name type="scientific">marine metagenome</name>
    <dbReference type="NCBI Taxonomy" id="408172"/>
    <lineage>
        <taxon>unclassified sequences</taxon>
        <taxon>metagenomes</taxon>
        <taxon>ecological metagenomes</taxon>
    </lineage>
</organism>
<feature type="region of interest" description="Disordered" evidence="1">
    <location>
        <begin position="13"/>
        <end position="37"/>
    </location>
</feature>
<sequence>MLTAGALMAGACGSDAAEDTTAPVATTAAPAATTAAP</sequence>
<gene>
    <name evidence="2" type="ORF">METZ01_LOCUS57222</name>
</gene>
<proteinExistence type="predicted"/>
<dbReference type="EMBL" id="UINC01003218">
    <property type="protein sequence ID" value="SVA04368.1"/>
    <property type="molecule type" value="Genomic_DNA"/>
</dbReference>
<protein>
    <submittedName>
        <fullName evidence="2">Uncharacterized protein</fullName>
    </submittedName>
</protein>
<accession>A0A381SM55</accession>
<dbReference type="AlphaFoldDB" id="A0A381SM55"/>
<feature type="compositionally biased region" description="Low complexity" evidence="1">
    <location>
        <begin position="19"/>
        <end position="37"/>
    </location>
</feature>
<evidence type="ECO:0000313" key="2">
    <source>
        <dbReference type="EMBL" id="SVA04368.1"/>
    </source>
</evidence>
<evidence type="ECO:0000256" key="1">
    <source>
        <dbReference type="SAM" id="MobiDB-lite"/>
    </source>
</evidence>
<name>A0A381SM55_9ZZZZ</name>
<reference evidence="2" key="1">
    <citation type="submission" date="2018-05" db="EMBL/GenBank/DDBJ databases">
        <authorList>
            <person name="Lanie J.A."/>
            <person name="Ng W.-L."/>
            <person name="Kazmierczak K.M."/>
            <person name="Andrzejewski T.M."/>
            <person name="Davidsen T.M."/>
            <person name="Wayne K.J."/>
            <person name="Tettelin H."/>
            <person name="Glass J.I."/>
            <person name="Rusch D."/>
            <person name="Podicherti R."/>
            <person name="Tsui H.-C.T."/>
            <person name="Winkler M.E."/>
        </authorList>
    </citation>
    <scope>NUCLEOTIDE SEQUENCE</scope>
</reference>